<evidence type="ECO:0000313" key="2">
    <source>
        <dbReference type="EMBL" id="OQD84059.1"/>
    </source>
</evidence>
<feature type="region of interest" description="Disordered" evidence="1">
    <location>
        <begin position="187"/>
        <end position="217"/>
    </location>
</feature>
<evidence type="ECO:0008006" key="4">
    <source>
        <dbReference type="Google" id="ProtNLM"/>
    </source>
</evidence>
<accession>A0A1V6Q473</accession>
<dbReference type="STRING" id="416450.A0A1V6Q473"/>
<proteinExistence type="predicted"/>
<comment type="caution">
    <text evidence="2">The sequence shown here is derived from an EMBL/GenBank/DDBJ whole genome shotgun (WGS) entry which is preliminary data.</text>
</comment>
<dbReference type="CDD" id="cd14688">
    <property type="entry name" value="bZIP_YAP"/>
    <property type="match status" value="1"/>
</dbReference>
<dbReference type="AlphaFoldDB" id="A0A1V6Q473"/>
<organism evidence="2 3">
    <name type="scientific">Penicillium antarcticum</name>
    <dbReference type="NCBI Taxonomy" id="416450"/>
    <lineage>
        <taxon>Eukaryota</taxon>
        <taxon>Fungi</taxon>
        <taxon>Dikarya</taxon>
        <taxon>Ascomycota</taxon>
        <taxon>Pezizomycotina</taxon>
        <taxon>Eurotiomycetes</taxon>
        <taxon>Eurotiomycetidae</taxon>
        <taxon>Eurotiales</taxon>
        <taxon>Aspergillaceae</taxon>
        <taxon>Penicillium</taxon>
    </lineage>
</organism>
<name>A0A1V6Q473_9EURO</name>
<evidence type="ECO:0000313" key="3">
    <source>
        <dbReference type="Proteomes" id="UP000191672"/>
    </source>
</evidence>
<feature type="compositionally biased region" description="Polar residues" evidence="1">
    <location>
        <begin position="187"/>
        <end position="208"/>
    </location>
</feature>
<feature type="region of interest" description="Disordered" evidence="1">
    <location>
        <begin position="28"/>
        <end position="49"/>
    </location>
</feature>
<sequence length="270" mass="30394">MSQANIYHYSIPTRNFLILGMNAKQPEKSKELATSSARIRDNQRRSRTRRKEYVHDLEQRLRAFEKLGVKATQEVQAAGKKVASENVLLRSLLMLHGVTETQITQYLELHGHVPSSIPPQSRAEPSSGSQNPLQIAQSLHPVAYHHRPTNPSQDELKNPSHEQSQASLEYIPSESNEYKGVNFLHTQESGPESASIPTPVTTEPQTESRQSDNREETGQFTSCMAAEMIIKDMQAHLNNRDVRSELGCNSEGDCMVKNMSIFDILDKSQE</sequence>
<evidence type="ECO:0000256" key="1">
    <source>
        <dbReference type="SAM" id="MobiDB-lite"/>
    </source>
</evidence>
<protein>
    <recommendedName>
        <fullName evidence="4">BZIP domain-containing protein</fullName>
    </recommendedName>
</protein>
<keyword evidence="3" id="KW-1185">Reference proteome</keyword>
<gene>
    <name evidence="2" type="ORF">PENANT_c014G08367</name>
</gene>
<dbReference type="EMBL" id="MDYN01000014">
    <property type="protein sequence ID" value="OQD84059.1"/>
    <property type="molecule type" value="Genomic_DNA"/>
</dbReference>
<dbReference type="Proteomes" id="UP000191672">
    <property type="component" value="Unassembled WGS sequence"/>
</dbReference>
<reference evidence="3" key="1">
    <citation type="journal article" date="2017" name="Nat. Microbiol.">
        <title>Global analysis of biosynthetic gene clusters reveals vast potential of secondary metabolite production in Penicillium species.</title>
        <authorList>
            <person name="Nielsen J.C."/>
            <person name="Grijseels S."/>
            <person name="Prigent S."/>
            <person name="Ji B."/>
            <person name="Dainat J."/>
            <person name="Nielsen K.F."/>
            <person name="Frisvad J.C."/>
            <person name="Workman M."/>
            <person name="Nielsen J."/>
        </authorList>
    </citation>
    <scope>NUCLEOTIDE SEQUENCE [LARGE SCALE GENOMIC DNA]</scope>
    <source>
        <strain evidence="3">IBT 31811</strain>
    </source>
</reference>
<feature type="region of interest" description="Disordered" evidence="1">
    <location>
        <begin position="144"/>
        <end position="166"/>
    </location>
</feature>
<dbReference type="PANTHER" id="PTHR42070">
    <property type="entry name" value="FILAMENT ASSOCIATED PROTEIN, PUTATIVE (AFU_ORTHOLOGUE AFUA_8G06630)-RELATED"/>
    <property type="match status" value="1"/>
</dbReference>
<dbReference type="PANTHER" id="PTHR42070:SF1">
    <property type="entry name" value="FILAMENT ASSOCIATED PROTEIN, PUTATIVE (AFU_ORTHOLOGUE AFUA_8G06630)-RELATED"/>
    <property type="match status" value="1"/>
</dbReference>